<sequence length="194" mass="21257">MKFLKMILALIGAVVIAAMILIGVKYGGMLKQFDPEAIGAFSNMAKLVLETGDPAKGMILKKKMVIPEGMTKQEAIDNAIEVMDEVASQHGLAMVDHKVMPRKTGIYTQIRSYCSPTIADVFLTYSAEYVGFMPCRIGIIEEPNGDIYLYTMNLDLMIHGGKKLPPKLRELAMEVNAGMMGMFESGAAGEELEE</sequence>
<reference evidence="3" key="1">
    <citation type="submission" date="2016-10" db="EMBL/GenBank/DDBJ databases">
        <authorList>
            <person name="de Groot N.N."/>
        </authorList>
    </citation>
    <scope>NUCLEOTIDE SEQUENCE</scope>
</reference>
<evidence type="ECO:0000313" key="3">
    <source>
        <dbReference type="EMBL" id="SFV57860.1"/>
    </source>
</evidence>
<name>A0A1W1BW91_9ZZZZ</name>
<dbReference type="Gene3D" id="3.30.310.70">
    <property type="entry name" value="TT1751-like domain"/>
    <property type="match status" value="1"/>
</dbReference>
<gene>
    <name evidence="3" type="ORF">MNB_SV-8-1004</name>
</gene>
<organism evidence="3">
    <name type="scientific">hydrothermal vent metagenome</name>
    <dbReference type="NCBI Taxonomy" id="652676"/>
    <lineage>
        <taxon>unclassified sequences</taxon>
        <taxon>metagenomes</taxon>
        <taxon>ecological metagenomes</taxon>
    </lineage>
</organism>
<feature type="transmembrane region" description="Helical" evidence="1">
    <location>
        <begin position="6"/>
        <end position="24"/>
    </location>
</feature>
<feature type="domain" description="DUF302" evidence="2">
    <location>
        <begin position="108"/>
        <end position="153"/>
    </location>
</feature>
<dbReference type="EMBL" id="FPHD01000046">
    <property type="protein sequence ID" value="SFV57860.1"/>
    <property type="molecule type" value="Genomic_DNA"/>
</dbReference>
<evidence type="ECO:0000256" key="1">
    <source>
        <dbReference type="SAM" id="Phobius"/>
    </source>
</evidence>
<accession>A0A1W1BW91</accession>
<dbReference type="InterPro" id="IPR035923">
    <property type="entry name" value="TT1751-like_sf"/>
</dbReference>
<keyword evidence="1" id="KW-1133">Transmembrane helix</keyword>
<dbReference type="InterPro" id="IPR005180">
    <property type="entry name" value="DUF302"/>
</dbReference>
<dbReference type="AlphaFoldDB" id="A0A1W1BW91"/>
<keyword evidence="1" id="KW-0472">Membrane</keyword>
<dbReference type="Pfam" id="PF03625">
    <property type="entry name" value="DUF302"/>
    <property type="match status" value="1"/>
</dbReference>
<dbReference type="SUPFAM" id="SSF103247">
    <property type="entry name" value="TT1751-like"/>
    <property type="match status" value="1"/>
</dbReference>
<protein>
    <recommendedName>
        <fullName evidence="2">DUF302 domain-containing protein</fullName>
    </recommendedName>
</protein>
<proteinExistence type="predicted"/>
<evidence type="ECO:0000259" key="2">
    <source>
        <dbReference type="Pfam" id="PF03625"/>
    </source>
</evidence>
<keyword evidence="1" id="KW-0812">Transmembrane</keyword>